<dbReference type="PANTHER" id="PTHR10622">
    <property type="entry name" value="HET DOMAIN-CONTAINING PROTEIN"/>
    <property type="match status" value="1"/>
</dbReference>
<sequence>RGWTLQELLAPKALKFYDKKWTRLAPRRIYNDKVCEDIQKQVQLATTITPDELQKYCMVPVSRKMQWAAERHTTRAEDTAYSLMGLFRVSISIAYGEGVSSAFSRLVKEILSNTP</sequence>
<gene>
    <name evidence="1" type="ORF">BDN70DRAFT_977104</name>
</gene>
<dbReference type="PANTHER" id="PTHR10622:SF10">
    <property type="entry name" value="HET DOMAIN-CONTAINING PROTEIN"/>
    <property type="match status" value="1"/>
</dbReference>
<accession>A0A9P5YK51</accession>
<comment type="caution">
    <text evidence="1">The sequence shown here is derived from an EMBL/GenBank/DDBJ whole genome shotgun (WGS) entry which is preliminary data.</text>
</comment>
<name>A0A9P5YK51_9AGAR</name>
<evidence type="ECO:0000313" key="2">
    <source>
        <dbReference type="Proteomes" id="UP000807469"/>
    </source>
</evidence>
<dbReference type="EMBL" id="MU155712">
    <property type="protein sequence ID" value="KAF9471317.1"/>
    <property type="molecule type" value="Genomic_DNA"/>
</dbReference>
<proteinExistence type="predicted"/>
<feature type="non-terminal residue" evidence="1">
    <location>
        <position position="1"/>
    </location>
</feature>
<reference evidence="1" key="1">
    <citation type="submission" date="2020-11" db="EMBL/GenBank/DDBJ databases">
        <authorList>
            <consortium name="DOE Joint Genome Institute"/>
            <person name="Ahrendt S."/>
            <person name="Riley R."/>
            <person name="Andreopoulos W."/>
            <person name="Labutti K."/>
            <person name="Pangilinan J."/>
            <person name="Ruiz-Duenas F.J."/>
            <person name="Barrasa J.M."/>
            <person name="Sanchez-Garcia M."/>
            <person name="Camarero S."/>
            <person name="Miyauchi S."/>
            <person name="Serrano A."/>
            <person name="Linde D."/>
            <person name="Babiker R."/>
            <person name="Drula E."/>
            <person name="Ayuso-Fernandez I."/>
            <person name="Pacheco R."/>
            <person name="Padilla G."/>
            <person name="Ferreira P."/>
            <person name="Barriuso J."/>
            <person name="Kellner H."/>
            <person name="Castanera R."/>
            <person name="Alfaro M."/>
            <person name="Ramirez L."/>
            <person name="Pisabarro A.G."/>
            <person name="Kuo A."/>
            <person name="Tritt A."/>
            <person name="Lipzen A."/>
            <person name="He G."/>
            <person name="Yan M."/>
            <person name="Ng V."/>
            <person name="Cullen D."/>
            <person name="Martin F."/>
            <person name="Rosso M.-N."/>
            <person name="Henrissat B."/>
            <person name="Hibbett D."/>
            <person name="Martinez A.T."/>
            <person name="Grigoriev I.V."/>
        </authorList>
    </citation>
    <scope>NUCLEOTIDE SEQUENCE</scope>
    <source>
        <strain evidence="1">CIRM-BRFM 674</strain>
    </source>
</reference>
<keyword evidence="2" id="KW-1185">Reference proteome</keyword>
<organism evidence="1 2">
    <name type="scientific">Pholiota conissans</name>
    <dbReference type="NCBI Taxonomy" id="109636"/>
    <lineage>
        <taxon>Eukaryota</taxon>
        <taxon>Fungi</taxon>
        <taxon>Dikarya</taxon>
        <taxon>Basidiomycota</taxon>
        <taxon>Agaricomycotina</taxon>
        <taxon>Agaricomycetes</taxon>
        <taxon>Agaricomycetidae</taxon>
        <taxon>Agaricales</taxon>
        <taxon>Agaricineae</taxon>
        <taxon>Strophariaceae</taxon>
        <taxon>Pholiota</taxon>
    </lineage>
</organism>
<dbReference type="OrthoDB" id="674604at2759"/>
<dbReference type="AlphaFoldDB" id="A0A9P5YK51"/>
<dbReference type="Proteomes" id="UP000807469">
    <property type="component" value="Unassembled WGS sequence"/>
</dbReference>
<evidence type="ECO:0000313" key="1">
    <source>
        <dbReference type="EMBL" id="KAF9471317.1"/>
    </source>
</evidence>
<protein>
    <submittedName>
        <fullName evidence="1">Uncharacterized protein</fullName>
    </submittedName>
</protein>